<evidence type="ECO:0000256" key="3">
    <source>
        <dbReference type="ARBA" id="ARBA00022832"/>
    </source>
</evidence>
<dbReference type="EMBL" id="LYVF01000174">
    <property type="protein sequence ID" value="OAT80757.1"/>
    <property type="molecule type" value="Genomic_DNA"/>
</dbReference>
<feature type="domain" description="3-hydroxyacyl-CoA dehydrogenase NAD binding" evidence="10">
    <location>
        <begin position="7"/>
        <end position="205"/>
    </location>
</feature>
<comment type="pathway">
    <text evidence="1">Lipid metabolism; fatty acid beta-oxidation.</text>
</comment>
<evidence type="ECO:0000313" key="11">
    <source>
        <dbReference type="EMBL" id="OAT80757.1"/>
    </source>
</evidence>
<dbReference type="GO" id="GO:0003857">
    <property type="term" value="F:(3S)-3-hydroxyacyl-CoA dehydrogenase (NAD+) activity"/>
    <property type="evidence" value="ECO:0007669"/>
    <property type="project" value="UniProtKB-EC"/>
</dbReference>
<reference evidence="11 12" key="1">
    <citation type="submission" date="2016-04" db="EMBL/GenBank/DDBJ databases">
        <authorList>
            <person name="Evans L.H."/>
            <person name="Alamgir A."/>
            <person name="Owens N."/>
            <person name="Weber N.D."/>
            <person name="Virtaneva K."/>
            <person name="Barbian K."/>
            <person name="Babar A."/>
            <person name="Rosenke K."/>
        </authorList>
    </citation>
    <scope>NUCLEOTIDE SEQUENCE [LARGE SCALE GENOMIC DNA]</scope>
    <source>
        <strain evidence="11 12">LMa1</strain>
    </source>
</reference>
<dbReference type="InterPro" id="IPR006108">
    <property type="entry name" value="3HC_DH_C"/>
</dbReference>
<comment type="similarity">
    <text evidence="2">Belongs to the 3-hydroxyacyl-CoA dehydrogenase family.</text>
</comment>
<feature type="domain" description="3-hydroxyacyl-CoA dehydrogenase C-terminal" evidence="9">
    <location>
        <begin position="208"/>
        <end position="307"/>
    </location>
</feature>
<evidence type="ECO:0000256" key="6">
    <source>
        <dbReference type="ARBA" id="ARBA00023027"/>
    </source>
</evidence>
<dbReference type="SUPFAM" id="SSF48179">
    <property type="entry name" value="6-phosphogluconate dehydrogenase C-terminal domain-like"/>
    <property type="match status" value="2"/>
</dbReference>
<dbReference type="Pfam" id="PF00725">
    <property type="entry name" value="3HCDH"/>
    <property type="match status" value="1"/>
</dbReference>
<dbReference type="UniPathway" id="UPA00659"/>
<evidence type="ECO:0000256" key="2">
    <source>
        <dbReference type="ARBA" id="ARBA00009463"/>
    </source>
</evidence>
<proteinExistence type="inferred from homology"/>
<sequence length="807" mass="88397">MKHSIAKAAVLGSGVMGAAIAGHLANAGISVCLLDIVPRELTPEEEKLGLTLEHPRVRNRLAAKAVEQLVKTRPAPLFLPENAGLITPGNLEDHLNWLAEADWIVEVVVERLDIKQDLLAKVEQYRRPGSIVSSNTSGISINKMAAGRSAEFKEHFLGTHFFNPPRYMRLLEIIPAAETRPEIVAFIQEFGERILGKGVVLCKDTPNFIANRIGVYSMCATIKAMLETGLSVEEVDALTGRALLRPKSASFRTLDMVGLDVLLHVAENVREAVDDPAEKAVFEAPEFLRQMVAERRLGDKTGQGFYKKVKTEQGKEIHVLDYRTMEYRPRQKAKFASLEMAKTAGGPERQLQALLAGKDKGAQFAWRVEKEMLLYAANKLTEIAGDIQAVDEAMKWGFNWDLGPFELWDAIGVPRMVERLKAEGETVPPVVEALLASGHTSFYEKRRGNRYIFNPAGNTEVPERIPDGAIFLAPLKEQNRVIKSNSGASLIDLGDGVACLEFHSKANAIGTDIGQMINYAVKEVEKNYEGLVIGNYGRHFSVGANLMLIFMEAEDDEWDELDLMVREFQNANMALKYCRKPVVAAPHGMAVGGGCEVCLHCHRVNAYAETYMGLVEVGVGLLPAGGGCKEMAFRAMELESPPTQVKVGGINTAQPLINRAFETIAMAKVSTSGPEAIKLGYLRPADRVTLHRDLVIGEAKKMVLQMSAGGFRPLRPQKIKALGAPGSAALALAIETLRWGNQISDHDAKIAGKIAHVLTGGGVTPGTMLGEQDLLDLEREAFLSLLGEPKTQDRIRHMLATNKPLRN</sequence>
<dbReference type="PANTHER" id="PTHR48075:SF7">
    <property type="entry name" value="3-HYDROXYACYL-COA DEHYDROGENASE-RELATED"/>
    <property type="match status" value="1"/>
</dbReference>
<dbReference type="RefSeq" id="WP_066669506.1">
    <property type="nucleotide sequence ID" value="NZ_LYVF01000174.1"/>
</dbReference>
<keyword evidence="5" id="KW-0560">Oxidoreductase</keyword>
<dbReference type="Pfam" id="PF02737">
    <property type="entry name" value="3HCDH_N"/>
    <property type="match status" value="1"/>
</dbReference>
<gene>
    <name evidence="11" type="ORF">A6M21_13000</name>
</gene>
<comment type="catalytic activity">
    <reaction evidence="8">
        <text>a (3S)-3-hydroxyacyl-CoA + NAD(+) = a 3-oxoacyl-CoA + NADH + H(+)</text>
        <dbReference type="Rhea" id="RHEA:22432"/>
        <dbReference type="ChEBI" id="CHEBI:15378"/>
        <dbReference type="ChEBI" id="CHEBI:57318"/>
        <dbReference type="ChEBI" id="CHEBI:57540"/>
        <dbReference type="ChEBI" id="CHEBI:57945"/>
        <dbReference type="ChEBI" id="CHEBI:90726"/>
        <dbReference type="EC" id="1.1.1.35"/>
    </reaction>
</comment>
<evidence type="ECO:0000259" key="10">
    <source>
        <dbReference type="Pfam" id="PF02737"/>
    </source>
</evidence>
<dbReference type="STRING" id="1838280.A6M21_13000"/>
<dbReference type="GO" id="GO:0070403">
    <property type="term" value="F:NAD+ binding"/>
    <property type="evidence" value="ECO:0007669"/>
    <property type="project" value="InterPro"/>
</dbReference>
<dbReference type="GO" id="GO:0006635">
    <property type="term" value="P:fatty acid beta-oxidation"/>
    <property type="evidence" value="ECO:0007669"/>
    <property type="project" value="UniProtKB-UniPathway"/>
</dbReference>
<protein>
    <submittedName>
        <fullName evidence="11">3-hydroxyacyl-CoA dehydrogenase</fullName>
    </submittedName>
</protein>
<dbReference type="InterPro" id="IPR036291">
    <property type="entry name" value="NAD(P)-bd_dom_sf"/>
</dbReference>
<keyword evidence="6" id="KW-0520">NAD</keyword>
<dbReference type="OrthoDB" id="9771883at2"/>
<evidence type="ECO:0000256" key="8">
    <source>
        <dbReference type="ARBA" id="ARBA00049556"/>
    </source>
</evidence>
<evidence type="ECO:0000256" key="4">
    <source>
        <dbReference type="ARBA" id="ARBA00022963"/>
    </source>
</evidence>
<dbReference type="Gene3D" id="1.10.1040.50">
    <property type="match status" value="1"/>
</dbReference>
<dbReference type="SUPFAM" id="SSF52096">
    <property type="entry name" value="ClpP/crotonase"/>
    <property type="match status" value="1"/>
</dbReference>
<evidence type="ECO:0000256" key="7">
    <source>
        <dbReference type="ARBA" id="ARBA00023098"/>
    </source>
</evidence>
<keyword evidence="7" id="KW-0443">Lipid metabolism</keyword>
<dbReference type="PANTHER" id="PTHR48075">
    <property type="entry name" value="3-HYDROXYACYL-COA DEHYDROGENASE FAMILY PROTEIN"/>
    <property type="match status" value="1"/>
</dbReference>
<dbReference type="SUPFAM" id="SSF51735">
    <property type="entry name" value="NAD(P)-binding Rossmann-fold domains"/>
    <property type="match status" value="1"/>
</dbReference>
<keyword evidence="12" id="KW-1185">Reference proteome</keyword>
<dbReference type="Gene3D" id="3.90.226.10">
    <property type="entry name" value="2-enoyl-CoA Hydratase, Chain A, domain 1"/>
    <property type="match status" value="1"/>
</dbReference>
<evidence type="ECO:0000259" key="9">
    <source>
        <dbReference type="Pfam" id="PF00725"/>
    </source>
</evidence>
<dbReference type="Gene3D" id="3.40.50.720">
    <property type="entry name" value="NAD(P)-binding Rossmann-like Domain"/>
    <property type="match status" value="1"/>
</dbReference>
<dbReference type="Proteomes" id="UP000078532">
    <property type="component" value="Unassembled WGS sequence"/>
</dbReference>
<dbReference type="InterPro" id="IPR029045">
    <property type="entry name" value="ClpP/crotonase-like_dom_sf"/>
</dbReference>
<keyword evidence="3" id="KW-0276">Fatty acid metabolism</keyword>
<evidence type="ECO:0000313" key="12">
    <source>
        <dbReference type="Proteomes" id="UP000078532"/>
    </source>
</evidence>
<dbReference type="AlphaFoldDB" id="A0A1B7LCW2"/>
<dbReference type="InterPro" id="IPR001753">
    <property type="entry name" value="Enoyl-CoA_hydra/iso"/>
</dbReference>
<dbReference type="CDD" id="cd06558">
    <property type="entry name" value="crotonase-like"/>
    <property type="match status" value="1"/>
</dbReference>
<dbReference type="Pfam" id="PF00378">
    <property type="entry name" value="ECH_1"/>
    <property type="match status" value="1"/>
</dbReference>
<accession>A0A1B7LCW2</accession>
<evidence type="ECO:0000256" key="1">
    <source>
        <dbReference type="ARBA" id="ARBA00005005"/>
    </source>
</evidence>
<evidence type="ECO:0000256" key="5">
    <source>
        <dbReference type="ARBA" id="ARBA00023002"/>
    </source>
</evidence>
<name>A0A1B7LCW2_9FIRM</name>
<dbReference type="InterPro" id="IPR006176">
    <property type="entry name" value="3-OHacyl-CoA_DH_NAD-bd"/>
</dbReference>
<comment type="caution">
    <text evidence="11">The sequence shown here is derived from an EMBL/GenBank/DDBJ whole genome shotgun (WGS) entry which is preliminary data.</text>
</comment>
<dbReference type="InterPro" id="IPR008927">
    <property type="entry name" value="6-PGluconate_DH-like_C_sf"/>
</dbReference>
<organism evidence="11 12">
    <name type="scientific">Desulfotomaculum copahuensis</name>
    <dbReference type="NCBI Taxonomy" id="1838280"/>
    <lineage>
        <taxon>Bacteria</taxon>
        <taxon>Bacillati</taxon>
        <taxon>Bacillota</taxon>
        <taxon>Clostridia</taxon>
        <taxon>Eubacteriales</taxon>
        <taxon>Desulfotomaculaceae</taxon>
        <taxon>Desulfotomaculum</taxon>
    </lineage>
</organism>
<keyword evidence="4" id="KW-0442">Lipid degradation</keyword>